<dbReference type="Gene3D" id="3.40.50.1000">
    <property type="entry name" value="HAD superfamily/HAD-like"/>
    <property type="match status" value="1"/>
</dbReference>
<dbReference type="InterPro" id="IPR036412">
    <property type="entry name" value="HAD-like_sf"/>
</dbReference>
<name>A0A6C0E0B9_9ZZZZ</name>
<evidence type="ECO:0000313" key="1">
    <source>
        <dbReference type="EMBL" id="QHT22040.1"/>
    </source>
</evidence>
<dbReference type="EMBL" id="MN739701">
    <property type="protein sequence ID" value="QHT22040.1"/>
    <property type="molecule type" value="Genomic_DNA"/>
</dbReference>
<dbReference type="PANTHER" id="PTHR43434">
    <property type="entry name" value="PHOSPHOGLYCOLATE PHOSPHATASE"/>
    <property type="match status" value="1"/>
</dbReference>
<accession>A0A6C0E0B9</accession>
<dbReference type="Pfam" id="PF13419">
    <property type="entry name" value="HAD_2"/>
    <property type="match status" value="1"/>
</dbReference>
<protein>
    <recommendedName>
        <fullName evidence="2">Phosphonoacetaldehyde hydrolase</fullName>
    </recommendedName>
</protein>
<dbReference type="SUPFAM" id="SSF56784">
    <property type="entry name" value="HAD-like"/>
    <property type="match status" value="1"/>
</dbReference>
<sequence length="246" mass="28419">MNKKISTVVFDLYETIIFPKKGFKPAPLQAFINTFNYYLPDKSYDNKIFIDIVNKNMGHSKRKHLSLILEYPYLTEFNKYLTKNNITQNQVYNKFIDVQCELLENPDYCVLADNYHKTIEELQKIGIKNICATTGFNYLQASIILHHNPKLKLGKIITTDNVKKPRPAPDGIHKIMNKYDIYDYNVIKIGDTIADIQEAHNAKVISIGITTGSVLCEEFKANNAEYVINNIDELPELVKNINKNYF</sequence>
<evidence type="ECO:0008006" key="2">
    <source>
        <dbReference type="Google" id="ProtNLM"/>
    </source>
</evidence>
<dbReference type="InterPro" id="IPR023198">
    <property type="entry name" value="PGP-like_dom2"/>
</dbReference>
<proteinExistence type="predicted"/>
<dbReference type="AlphaFoldDB" id="A0A6C0E0B9"/>
<dbReference type="GO" id="GO:0005829">
    <property type="term" value="C:cytosol"/>
    <property type="evidence" value="ECO:0007669"/>
    <property type="project" value="TreeGrafter"/>
</dbReference>
<dbReference type="Gene3D" id="1.10.150.240">
    <property type="entry name" value="Putative phosphatase, domain 2"/>
    <property type="match status" value="1"/>
</dbReference>
<dbReference type="PANTHER" id="PTHR43434:SF19">
    <property type="entry name" value="PHOSPHONOACETALDEHYDE HYDROLASE"/>
    <property type="match status" value="1"/>
</dbReference>
<dbReference type="GO" id="GO:0008967">
    <property type="term" value="F:phosphoglycolate phosphatase activity"/>
    <property type="evidence" value="ECO:0007669"/>
    <property type="project" value="TreeGrafter"/>
</dbReference>
<organism evidence="1">
    <name type="scientific">viral metagenome</name>
    <dbReference type="NCBI Taxonomy" id="1070528"/>
    <lineage>
        <taxon>unclassified sequences</taxon>
        <taxon>metagenomes</taxon>
        <taxon>organismal metagenomes</taxon>
    </lineage>
</organism>
<dbReference type="GO" id="GO:0006281">
    <property type="term" value="P:DNA repair"/>
    <property type="evidence" value="ECO:0007669"/>
    <property type="project" value="TreeGrafter"/>
</dbReference>
<dbReference type="InterPro" id="IPR050155">
    <property type="entry name" value="HAD-like_hydrolase_sf"/>
</dbReference>
<dbReference type="InterPro" id="IPR023214">
    <property type="entry name" value="HAD_sf"/>
</dbReference>
<reference evidence="1" key="1">
    <citation type="journal article" date="2020" name="Nature">
        <title>Giant virus diversity and host interactions through global metagenomics.</title>
        <authorList>
            <person name="Schulz F."/>
            <person name="Roux S."/>
            <person name="Paez-Espino D."/>
            <person name="Jungbluth S."/>
            <person name="Walsh D.A."/>
            <person name="Denef V.J."/>
            <person name="McMahon K.D."/>
            <person name="Konstantinidis K.T."/>
            <person name="Eloe-Fadrosh E.A."/>
            <person name="Kyrpides N.C."/>
            <person name="Woyke T."/>
        </authorList>
    </citation>
    <scope>NUCLEOTIDE SEQUENCE</scope>
    <source>
        <strain evidence="1">GVMAG-M-3300023179-103</strain>
    </source>
</reference>
<dbReference type="SFLD" id="SFLDS00003">
    <property type="entry name" value="Haloacid_Dehalogenase"/>
    <property type="match status" value="1"/>
</dbReference>
<dbReference type="SFLD" id="SFLDG01129">
    <property type="entry name" value="C1.5:_HAD__Beta-PGM__Phosphata"/>
    <property type="match status" value="1"/>
</dbReference>
<dbReference type="InterPro" id="IPR041492">
    <property type="entry name" value="HAD_2"/>
</dbReference>